<dbReference type="FunFam" id="2.40.50.100:FF:000003">
    <property type="entry name" value="Acetyl-CoA carboxylase biotin carboxyl carrier protein"/>
    <property type="match status" value="1"/>
</dbReference>
<dbReference type="Pfam" id="PF00364">
    <property type="entry name" value="Biotin_lipoyl"/>
    <property type="match status" value="1"/>
</dbReference>
<dbReference type="CDD" id="cd06850">
    <property type="entry name" value="biotinyl_domain"/>
    <property type="match status" value="1"/>
</dbReference>
<sequence length="166" mass="17630">MRYFVTLPSGREIPVDVSQLPSGRLQAALEGRTVDVDAFGSGTATHLLVEGRGVDLWLEGTPPQLGVVASGQRYQIKVESERSRDAIGISKAQGQGAGLLRSPMPGRVLKVLVQEGDTIRAGQPLVVVEAMKMENELAAERDGVVKQIFVSPGATVEGGARLLEVD</sequence>
<dbReference type="PANTHER" id="PTHR45266:SF3">
    <property type="entry name" value="OXALOACETATE DECARBOXYLASE ALPHA CHAIN"/>
    <property type="match status" value="1"/>
</dbReference>
<dbReference type="OrthoDB" id="9812676at2"/>
<name>A0A017T5N4_9BACT</name>
<evidence type="ECO:0000313" key="3">
    <source>
        <dbReference type="EMBL" id="EYF04100.1"/>
    </source>
</evidence>
<keyword evidence="1" id="KW-0092">Biotin</keyword>
<dbReference type="PANTHER" id="PTHR45266">
    <property type="entry name" value="OXALOACETATE DECARBOXYLASE ALPHA CHAIN"/>
    <property type="match status" value="1"/>
</dbReference>
<evidence type="ECO:0000259" key="2">
    <source>
        <dbReference type="PROSITE" id="PS50968"/>
    </source>
</evidence>
<dbReference type="EMBL" id="ASRX01000038">
    <property type="protein sequence ID" value="EYF04100.1"/>
    <property type="molecule type" value="Genomic_DNA"/>
</dbReference>
<dbReference type="InterPro" id="IPR050709">
    <property type="entry name" value="Biotin_Carboxyl_Carrier/Decarb"/>
</dbReference>
<dbReference type="InterPro" id="IPR011053">
    <property type="entry name" value="Single_hybrid_motif"/>
</dbReference>
<dbReference type="PROSITE" id="PS50968">
    <property type="entry name" value="BIOTINYL_LIPOYL"/>
    <property type="match status" value="1"/>
</dbReference>
<feature type="domain" description="Lipoyl-binding" evidence="2">
    <location>
        <begin position="84"/>
        <end position="166"/>
    </location>
</feature>
<dbReference type="InterPro" id="IPR000089">
    <property type="entry name" value="Biotin_lipoyl"/>
</dbReference>
<dbReference type="Proteomes" id="UP000019678">
    <property type="component" value="Unassembled WGS sequence"/>
</dbReference>
<dbReference type="eggNOG" id="COG4770">
    <property type="taxonomic scope" value="Bacteria"/>
</dbReference>
<keyword evidence="4" id="KW-1185">Reference proteome</keyword>
<evidence type="ECO:0000313" key="4">
    <source>
        <dbReference type="Proteomes" id="UP000019678"/>
    </source>
</evidence>
<protein>
    <submittedName>
        <fullName evidence="3">Methylcrotonyl-CoA carboxylase biotin-containing subunit</fullName>
    </submittedName>
</protein>
<evidence type="ECO:0000256" key="1">
    <source>
        <dbReference type="ARBA" id="ARBA00023267"/>
    </source>
</evidence>
<comment type="caution">
    <text evidence="3">The sequence shown here is derived from an EMBL/GenBank/DDBJ whole genome shotgun (WGS) entry which is preliminary data.</text>
</comment>
<dbReference type="PROSITE" id="PS00188">
    <property type="entry name" value="BIOTIN"/>
    <property type="match status" value="1"/>
</dbReference>
<dbReference type="Gene3D" id="2.40.50.100">
    <property type="match status" value="1"/>
</dbReference>
<gene>
    <name evidence="3" type="ORF">CAP_4783</name>
</gene>
<dbReference type="AlphaFoldDB" id="A0A017T5N4"/>
<dbReference type="STRING" id="1192034.CAP_4783"/>
<accession>A0A017T5N4</accession>
<dbReference type="InterPro" id="IPR001882">
    <property type="entry name" value="Biotin_BS"/>
</dbReference>
<organism evidence="3 4">
    <name type="scientific">Chondromyces apiculatus DSM 436</name>
    <dbReference type="NCBI Taxonomy" id="1192034"/>
    <lineage>
        <taxon>Bacteria</taxon>
        <taxon>Pseudomonadati</taxon>
        <taxon>Myxococcota</taxon>
        <taxon>Polyangia</taxon>
        <taxon>Polyangiales</taxon>
        <taxon>Polyangiaceae</taxon>
        <taxon>Chondromyces</taxon>
    </lineage>
</organism>
<dbReference type="SUPFAM" id="SSF51230">
    <property type="entry name" value="Single hybrid motif"/>
    <property type="match status" value="1"/>
</dbReference>
<proteinExistence type="predicted"/>
<reference evidence="3 4" key="1">
    <citation type="submission" date="2013-05" db="EMBL/GenBank/DDBJ databases">
        <title>Genome assembly of Chondromyces apiculatus DSM 436.</title>
        <authorList>
            <person name="Sharma G."/>
            <person name="Khatri I."/>
            <person name="Kaur C."/>
            <person name="Mayilraj S."/>
            <person name="Subramanian S."/>
        </authorList>
    </citation>
    <scope>NUCLEOTIDE SEQUENCE [LARGE SCALE GENOMIC DNA]</scope>
    <source>
        <strain evidence="3 4">DSM 436</strain>
    </source>
</reference>